<dbReference type="GO" id="GO:0003746">
    <property type="term" value="F:translation elongation factor activity"/>
    <property type="evidence" value="ECO:0007669"/>
    <property type="project" value="UniProtKB-KW"/>
</dbReference>
<sequence length="35" mass="3658">PLGRALLGAGPGDEVIWRRPAGDQVIEVMDIVGEA</sequence>
<evidence type="ECO:0000313" key="3">
    <source>
        <dbReference type="Proteomes" id="UP000542695"/>
    </source>
</evidence>
<dbReference type="InterPro" id="IPR036953">
    <property type="entry name" value="GreA/GreB_C_sf"/>
</dbReference>
<feature type="non-terminal residue" evidence="2">
    <location>
        <position position="1"/>
    </location>
</feature>
<proteinExistence type="predicted"/>
<name>A0A7Y8D483_PSEPU</name>
<organism evidence="2 3">
    <name type="scientific">Pseudomonas putida</name>
    <name type="common">Arthrobacter siderocapsulatus</name>
    <dbReference type="NCBI Taxonomy" id="303"/>
    <lineage>
        <taxon>Bacteria</taxon>
        <taxon>Pseudomonadati</taxon>
        <taxon>Pseudomonadota</taxon>
        <taxon>Gammaproteobacteria</taxon>
        <taxon>Pseudomonadales</taxon>
        <taxon>Pseudomonadaceae</taxon>
        <taxon>Pseudomonas</taxon>
    </lineage>
</organism>
<dbReference type="Gene3D" id="3.10.50.30">
    <property type="entry name" value="Transcription elongation factor, GreA/GreB, C-terminal domain"/>
    <property type="match status" value="1"/>
</dbReference>
<protein>
    <submittedName>
        <fullName evidence="2">GreA/GreB family elongation factor</fullName>
    </submittedName>
</protein>
<dbReference type="SUPFAM" id="SSF54534">
    <property type="entry name" value="FKBP-like"/>
    <property type="match status" value="1"/>
</dbReference>
<keyword evidence="2" id="KW-0648">Protein biosynthesis</keyword>
<dbReference type="Proteomes" id="UP000542695">
    <property type="component" value="Unassembled WGS sequence"/>
</dbReference>
<dbReference type="RefSeq" id="WP_177010756.1">
    <property type="nucleotide sequence ID" value="NZ_JACARV010000054.1"/>
</dbReference>
<evidence type="ECO:0000313" key="2">
    <source>
        <dbReference type="EMBL" id="NWC82218.1"/>
    </source>
</evidence>
<keyword evidence="2" id="KW-0251">Elongation factor</keyword>
<accession>A0A7Y8D483</accession>
<dbReference type="EMBL" id="JACARV010000054">
    <property type="protein sequence ID" value="NWC82218.1"/>
    <property type="molecule type" value="Genomic_DNA"/>
</dbReference>
<reference evidence="2 3" key="1">
    <citation type="submission" date="2020-04" db="EMBL/GenBank/DDBJ databases">
        <title>Molecular characterization of pseudomonads from Agaricus bisporus reveal novel blotch 2 pathogens in Western Europe.</title>
        <authorList>
            <person name="Taparia T."/>
            <person name="Krijger M."/>
            <person name="Haynes E."/>
            <person name="Elpinstone J.G."/>
            <person name="Noble R."/>
            <person name="Van Der Wolf J."/>
        </authorList>
    </citation>
    <scope>NUCLEOTIDE SEQUENCE [LARGE SCALE GENOMIC DNA]</scope>
    <source>
        <strain evidence="2 3">P7765</strain>
    </source>
</reference>
<evidence type="ECO:0000259" key="1">
    <source>
        <dbReference type="Pfam" id="PF01272"/>
    </source>
</evidence>
<dbReference type="GO" id="GO:0003677">
    <property type="term" value="F:DNA binding"/>
    <property type="evidence" value="ECO:0007669"/>
    <property type="project" value="InterPro"/>
</dbReference>
<feature type="domain" description="Transcription elongation factor GreA/GreB C-terminal" evidence="1">
    <location>
        <begin position="1"/>
        <end position="31"/>
    </location>
</feature>
<dbReference type="InterPro" id="IPR001437">
    <property type="entry name" value="Tscrpt_elong_fac_GreA/B_C"/>
</dbReference>
<gene>
    <name evidence="2" type="ORF">HX798_18285</name>
</gene>
<dbReference type="AlphaFoldDB" id="A0A7Y8D483"/>
<dbReference type="GO" id="GO:0032784">
    <property type="term" value="P:regulation of DNA-templated transcription elongation"/>
    <property type="evidence" value="ECO:0007669"/>
    <property type="project" value="InterPro"/>
</dbReference>
<comment type="caution">
    <text evidence="2">The sequence shown here is derived from an EMBL/GenBank/DDBJ whole genome shotgun (WGS) entry which is preliminary data.</text>
</comment>
<dbReference type="Pfam" id="PF01272">
    <property type="entry name" value="GreA_GreB"/>
    <property type="match status" value="1"/>
</dbReference>